<evidence type="ECO:0000256" key="4">
    <source>
        <dbReference type="ARBA" id="ARBA00022989"/>
    </source>
</evidence>
<dbReference type="InterPro" id="IPR002797">
    <property type="entry name" value="Polysacc_synth"/>
</dbReference>
<feature type="transmembrane region" description="Helical" evidence="6">
    <location>
        <begin position="55"/>
        <end position="73"/>
    </location>
</feature>
<dbReference type="Proteomes" id="UP000683246">
    <property type="component" value="Chromosome"/>
</dbReference>
<evidence type="ECO:0000256" key="3">
    <source>
        <dbReference type="ARBA" id="ARBA00022692"/>
    </source>
</evidence>
<dbReference type="PANTHER" id="PTHR30250:SF11">
    <property type="entry name" value="O-ANTIGEN TRANSPORTER-RELATED"/>
    <property type="match status" value="1"/>
</dbReference>
<dbReference type="PANTHER" id="PTHR30250">
    <property type="entry name" value="PST FAMILY PREDICTED COLANIC ACID TRANSPORTER"/>
    <property type="match status" value="1"/>
</dbReference>
<evidence type="ECO:0000256" key="1">
    <source>
        <dbReference type="ARBA" id="ARBA00004651"/>
    </source>
</evidence>
<feature type="transmembrane region" description="Helical" evidence="6">
    <location>
        <begin position="254"/>
        <end position="280"/>
    </location>
</feature>
<feature type="transmembrane region" description="Helical" evidence="6">
    <location>
        <begin position="389"/>
        <end position="411"/>
    </location>
</feature>
<feature type="transmembrane region" description="Helical" evidence="6">
    <location>
        <begin position="85"/>
        <end position="110"/>
    </location>
</feature>
<accession>A0A8J8MP50</accession>
<feature type="transmembrane region" description="Helical" evidence="6">
    <location>
        <begin position="216"/>
        <end position="234"/>
    </location>
</feature>
<feature type="transmembrane region" description="Helical" evidence="6">
    <location>
        <begin position="447"/>
        <end position="469"/>
    </location>
</feature>
<name>A0A8J8MP50_9FIRM</name>
<reference evidence="7" key="1">
    <citation type="submission" date="2020-07" db="EMBL/GenBank/DDBJ databases">
        <title>Vallitalea pronyensis genome.</title>
        <authorList>
            <person name="Postec A."/>
        </authorList>
    </citation>
    <scope>NUCLEOTIDE SEQUENCE</scope>
    <source>
        <strain evidence="7">FatNI3</strain>
    </source>
</reference>
<proteinExistence type="predicted"/>
<evidence type="ECO:0000313" key="7">
    <source>
        <dbReference type="EMBL" id="QUI24982.1"/>
    </source>
</evidence>
<dbReference type="KEGG" id="vpy:HZI73_23000"/>
<keyword evidence="8" id="KW-1185">Reference proteome</keyword>
<gene>
    <name evidence="7" type="ORF">HZI73_23000</name>
</gene>
<feature type="transmembrane region" description="Helical" evidence="6">
    <location>
        <begin position="177"/>
        <end position="195"/>
    </location>
</feature>
<evidence type="ECO:0000313" key="8">
    <source>
        <dbReference type="Proteomes" id="UP000683246"/>
    </source>
</evidence>
<keyword evidence="5 6" id="KW-0472">Membrane</keyword>
<protein>
    <submittedName>
        <fullName evidence="7">Polysaccharide biosynthesis C-terminal domain-containing protein</fullName>
    </submittedName>
</protein>
<dbReference type="RefSeq" id="WP_212695681.1">
    <property type="nucleotide sequence ID" value="NZ_CP058649.1"/>
</dbReference>
<feature type="transmembrane region" description="Helical" evidence="6">
    <location>
        <begin position="423"/>
        <end position="441"/>
    </location>
</feature>
<keyword evidence="2" id="KW-1003">Cell membrane</keyword>
<dbReference type="EMBL" id="CP058649">
    <property type="protein sequence ID" value="QUI24982.1"/>
    <property type="molecule type" value="Genomic_DNA"/>
</dbReference>
<dbReference type="InterPro" id="IPR050833">
    <property type="entry name" value="Poly_Biosynth_Transport"/>
</dbReference>
<feature type="transmembrane region" description="Helical" evidence="6">
    <location>
        <begin position="301"/>
        <end position="323"/>
    </location>
</feature>
<feature type="transmembrane region" description="Helical" evidence="6">
    <location>
        <begin position="122"/>
        <end position="143"/>
    </location>
</feature>
<feature type="transmembrane region" description="Helical" evidence="6">
    <location>
        <begin position="335"/>
        <end position="353"/>
    </location>
</feature>
<comment type="subcellular location">
    <subcellularLocation>
        <location evidence="1">Cell membrane</location>
        <topology evidence="1">Multi-pass membrane protein</topology>
    </subcellularLocation>
</comment>
<feature type="transmembrane region" description="Helical" evidence="6">
    <location>
        <begin position="365"/>
        <end position="383"/>
    </location>
</feature>
<dbReference type="GO" id="GO:0005886">
    <property type="term" value="C:plasma membrane"/>
    <property type="evidence" value="ECO:0007669"/>
    <property type="project" value="UniProtKB-SubCell"/>
</dbReference>
<sequence length="486" mass="54783">MKANTSKTFISKDILFYLPAKLIEGIVGLLTLNLYTKLFTAKVIGEYGLVNPTVAVTFLILLGWLMHGIYRYVNAYKEKDQLAELYTTSIVSYLLCAGVVGLGIIGLVIFNNPWFSNALLLSAFYLFVAYGLAQIMLNLLVALKKIKLNLLLSVGSAIGKLILTIILAVYYKKEVTVILISHGTMDLCVALIIFLRLNMHRYFVMSKFSRETLKTMLNFGYPLIGLSLTMFVLNQSDRYIIKYYHGEAAAGIYFANYSLASAIYMMMIMGIMRAVYPNLLLAWQQKDKEKATHLLSGGVRYYLMLCIPATVGIILLAKPISYLVLDVKVHGYSKIVAWTAIGMLFFGLTEYCNKAWELTGKTKTILYNSLISGIINIALNFILVPRYGFYFAAITTVISFATYLLLSSIGARRIFIWHVKPGTWLRILLSAATFGTVIWIIGQHYTFTVLILIVTIILSIIIYFTLLLLTGELKEEIKMLKKIRKK</sequence>
<feature type="transmembrane region" description="Helical" evidence="6">
    <location>
        <begin position="14"/>
        <end position="35"/>
    </location>
</feature>
<keyword evidence="4 6" id="KW-1133">Transmembrane helix</keyword>
<evidence type="ECO:0000256" key="6">
    <source>
        <dbReference type="SAM" id="Phobius"/>
    </source>
</evidence>
<evidence type="ECO:0000256" key="5">
    <source>
        <dbReference type="ARBA" id="ARBA00023136"/>
    </source>
</evidence>
<evidence type="ECO:0000256" key="2">
    <source>
        <dbReference type="ARBA" id="ARBA00022475"/>
    </source>
</evidence>
<keyword evidence="3 6" id="KW-0812">Transmembrane</keyword>
<dbReference type="Pfam" id="PF01943">
    <property type="entry name" value="Polysacc_synt"/>
    <property type="match status" value="1"/>
</dbReference>
<feature type="transmembrane region" description="Helical" evidence="6">
    <location>
        <begin position="150"/>
        <end position="171"/>
    </location>
</feature>
<dbReference type="AlphaFoldDB" id="A0A8J8MP50"/>
<organism evidence="7 8">
    <name type="scientific">Vallitalea pronyensis</name>
    <dbReference type="NCBI Taxonomy" id="1348613"/>
    <lineage>
        <taxon>Bacteria</taxon>
        <taxon>Bacillati</taxon>
        <taxon>Bacillota</taxon>
        <taxon>Clostridia</taxon>
        <taxon>Lachnospirales</taxon>
        <taxon>Vallitaleaceae</taxon>
        <taxon>Vallitalea</taxon>
    </lineage>
</organism>